<evidence type="ECO:0000313" key="5">
    <source>
        <dbReference type="EMBL" id="NEN52126.1"/>
    </source>
</evidence>
<accession>A0A6P0F1G9</accession>
<dbReference type="Gene3D" id="3.40.50.2300">
    <property type="match status" value="2"/>
</dbReference>
<dbReference type="InterPro" id="IPR051010">
    <property type="entry name" value="BCAA_transport"/>
</dbReference>
<sequence>MDIGLLVPQSGVYAPIGEDMEQGFRLCLDQAEGQLGGRDVNVVVADEGESPDTGVPAAQGLLEDGVSAVVGVVSSAVALGVQDAFTEAQVPLVVANAGANAITGPDVSDFVWRSSHRIEDVSGSIGAYVAEQVGEGSVFVIAPDYAAGREHAAAFRKTFEGAGGTVAGEVFTPFGQTENFQPFLSQIEQSGASAVYAFFGGSEAVSFARQYNSFGLSQNLPLFAAGFVTEGGELEALGQDAEGIQNVLHYSPQLDTPENQKFVEAYTAAYEEPPTVYSVQAYDACQSLDQALEVGTSGPEIVEGLEGIDTIPSPAGEWSYTDTHQASYTYYLREVQMQDGQPVNAIIRPLTEQ</sequence>
<dbReference type="AlphaFoldDB" id="A0A6P0F1G9"/>
<evidence type="ECO:0000259" key="3">
    <source>
        <dbReference type="Pfam" id="PF13458"/>
    </source>
</evidence>
<dbReference type="Proteomes" id="UP000468828">
    <property type="component" value="Unassembled WGS sequence"/>
</dbReference>
<dbReference type="Proteomes" id="UP000471152">
    <property type="component" value="Unassembled WGS sequence"/>
</dbReference>
<evidence type="ECO:0000256" key="2">
    <source>
        <dbReference type="ARBA" id="ARBA00022729"/>
    </source>
</evidence>
<protein>
    <submittedName>
        <fullName evidence="4">ABC transporter substrate-binding protein</fullName>
    </submittedName>
</protein>
<feature type="domain" description="Leucine-binding protein" evidence="3">
    <location>
        <begin position="3"/>
        <end position="340"/>
    </location>
</feature>
<comment type="similarity">
    <text evidence="1">Belongs to the leucine-binding protein family.</text>
</comment>
<dbReference type="CDD" id="cd20014">
    <property type="entry name" value="PBP1_RPA0668_benzoate-like"/>
    <property type="match status" value="1"/>
</dbReference>
<dbReference type="PANTHER" id="PTHR30483:SF6">
    <property type="entry name" value="PERIPLASMIC BINDING PROTEIN OF ABC TRANSPORTER FOR NATURAL AMINO ACIDS"/>
    <property type="match status" value="1"/>
</dbReference>
<dbReference type="InterPro" id="IPR028082">
    <property type="entry name" value="Peripla_BP_I"/>
</dbReference>
<dbReference type="RefSeq" id="WP_163611804.1">
    <property type="nucleotide sequence ID" value="NZ_JAAGWB010000041.1"/>
</dbReference>
<keyword evidence="6" id="KW-1185">Reference proteome</keyword>
<name>A0A6P0F1G9_9ACTN</name>
<evidence type="ECO:0000313" key="7">
    <source>
        <dbReference type="Proteomes" id="UP000471152"/>
    </source>
</evidence>
<organism evidence="4 6">
    <name type="scientific">Modestobacter muralis</name>
    <dbReference type="NCBI Taxonomy" id="1608614"/>
    <lineage>
        <taxon>Bacteria</taxon>
        <taxon>Bacillati</taxon>
        <taxon>Actinomycetota</taxon>
        <taxon>Actinomycetes</taxon>
        <taxon>Geodermatophilales</taxon>
        <taxon>Geodermatophilaceae</taxon>
        <taxon>Modestobacter</taxon>
    </lineage>
</organism>
<reference evidence="4 6" key="1">
    <citation type="submission" date="2020-01" db="EMBL/GenBank/DDBJ databases">
        <title>the WGS Modestobacter muralis CPCC 204518.</title>
        <authorList>
            <person name="Jiang Z."/>
        </authorList>
    </citation>
    <scope>NUCLEOTIDE SEQUENCE [LARGE SCALE GENOMIC DNA]</scope>
    <source>
        <strain evidence="4 6">DSM 100205</strain>
    </source>
</reference>
<dbReference type="EMBL" id="JAAGWB010000041">
    <property type="protein sequence ID" value="NEN52126.1"/>
    <property type="molecule type" value="Genomic_DNA"/>
</dbReference>
<proteinExistence type="inferred from homology"/>
<reference evidence="5 7" key="2">
    <citation type="submission" date="2020-02" db="EMBL/GenBank/DDBJ databases">
        <title>The WGS of Modestobacter muralis DSM 100205.</title>
        <authorList>
            <person name="Jiang Z."/>
        </authorList>
    </citation>
    <scope>NUCLEOTIDE SEQUENCE [LARGE SCALE GENOMIC DNA]</scope>
    <source>
        <strain evidence="5 7">DSM 100205</strain>
    </source>
</reference>
<dbReference type="Pfam" id="PF13458">
    <property type="entry name" value="Peripla_BP_6"/>
    <property type="match status" value="1"/>
</dbReference>
<keyword evidence="2" id="KW-0732">Signal</keyword>
<dbReference type="PANTHER" id="PTHR30483">
    <property type="entry name" value="LEUCINE-SPECIFIC-BINDING PROTEIN"/>
    <property type="match status" value="1"/>
</dbReference>
<evidence type="ECO:0000313" key="4">
    <source>
        <dbReference type="EMBL" id="NEK95238.1"/>
    </source>
</evidence>
<dbReference type="InterPro" id="IPR028081">
    <property type="entry name" value="Leu-bd"/>
</dbReference>
<dbReference type="EMBL" id="JAAGWH010000039">
    <property type="protein sequence ID" value="NEK95238.1"/>
    <property type="molecule type" value="Genomic_DNA"/>
</dbReference>
<gene>
    <name evidence="5" type="ORF">G3R41_14490</name>
    <name evidence="4" type="ORF">GCU67_13840</name>
</gene>
<dbReference type="SUPFAM" id="SSF53822">
    <property type="entry name" value="Periplasmic binding protein-like I"/>
    <property type="match status" value="1"/>
</dbReference>
<comment type="caution">
    <text evidence="4">The sequence shown here is derived from an EMBL/GenBank/DDBJ whole genome shotgun (WGS) entry which is preliminary data.</text>
</comment>
<evidence type="ECO:0000313" key="6">
    <source>
        <dbReference type="Proteomes" id="UP000468828"/>
    </source>
</evidence>
<evidence type="ECO:0000256" key="1">
    <source>
        <dbReference type="ARBA" id="ARBA00010062"/>
    </source>
</evidence>